<dbReference type="Proteomes" id="UP000654075">
    <property type="component" value="Unassembled WGS sequence"/>
</dbReference>
<comment type="caution">
    <text evidence="3">The sequence shown here is derived from an EMBL/GenBank/DDBJ whole genome shotgun (WGS) entry which is preliminary data.</text>
</comment>
<feature type="region of interest" description="Disordered" evidence="1">
    <location>
        <begin position="121"/>
        <end position="145"/>
    </location>
</feature>
<feature type="region of interest" description="Disordered" evidence="1">
    <location>
        <begin position="170"/>
        <end position="194"/>
    </location>
</feature>
<gene>
    <name evidence="2" type="ORF">PGLA1383_LOCUS49417</name>
    <name evidence="3" type="ORF">PGLA2088_LOCUS18684</name>
</gene>
<dbReference type="OrthoDB" id="10602053at2759"/>
<dbReference type="EMBL" id="CAJNNV010030803">
    <property type="protein sequence ID" value="CAE8633550.1"/>
    <property type="molecule type" value="Genomic_DNA"/>
</dbReference>
<dbReference type="AlphaFoldDB" id="A0A813JFK2"/>
<organism evidence="3 4">
    <name type="scientific">Polarella glacialis</name>
    <name type="common">Dinoflagellate</name>
    <dbReference type="NCBI Taxonomy" id="89957"/>
    <lineage>
        <taxon>Eukaryota</taxon>
        <taxon>Sar</taxon>
        <taxon>Alveolata</taxon>
        <taxon>Dinophyceae</taxon>
        <taxon>Suessiales</taxon>
        <taxon>Suessiaceae</taxon>
        <taxon>Polarella</taxon>
    </lineage>
</organism>
<proteinExistence type="predicted"/>
<feature type="compositionally biased region" description="Basic and acidic residues" evidence="1">
    <location>
        <begin position="121"/>
        <end position="134"/>
    </location>
</feature>
<accession>A0A813JFK2</accession>
<evidence type="ECO:0000256" key="1">
    <source>
        <dbReference type="SAM" id="MobiDB-lite"/>
    </source>
</evidence>
<sequence length="298" mass="32694">MESGGGIQVYLGTFMRKSGVADNTACCHELKNLFEMARVGIGYDQIDVGNLVSFELIVRRFLEIQTAVRRNLQHPIFDGLDQSALGSVDEVGGACAVSYGHWLGEQQKAEVKLLRGQREYREEQLSDRSPRGSAKDASISRQSSENILRVASSGSISGAPRAAEEFMEGGRHGDAFPMHPPGIGPAWNRAPPQNGAEVLRGAARSRGIRLAEGIRSLNALASCTARSIRGHTQARTRSYPMGYSATQQSVLSRYQGQIERYGPCSAGLTLCGCFDDVLKTNNMYFWNHKMLLRTFLSF</sequence>
<keyword evidence="5" id="KW-1185">Reference proteome</keyword>
<name>A0A813JFK2_POLGL</name>
<reference evidence="3" key="1">
    <citation type="submission" date="2021-02" db="EMBL/GenBank/DDBJ databases">
        <authorList>
            <person name="Dougan E. K."/>
            <person name="Rhodes N."/>
            <person name="Thang M."/>
            <person name="Chan C."/>
        </authorList>
    </citation>
    <scope>NUCLEOTIDE SEQUENCE</scope>
</reference>
<dbReference type="Proteomes" id="UP000626109">
    <property type="component" value="Unassembled WGS sequence"/>
</dbReference>
<evidence type="ECO:0000313" key="5">
    <source>
        <dbReference type="Proteomes" id="UP000654075"/>
    </source>
</evidence>
<protein>
    <submittedName>
        <fullName evidence="3">Uncharacterized protein</fullName>
    </submittedName>
</protein>
<evidence type="ECO:0000313" key="4">
    <source>
        <dbReference type="Proteomes" id="UP000626109"/>
    </source>
</evidence>
<dbReference type="EMBL" id="CAJNNW010024698">
    <property type="protein sequence ID" value="CAE8673800.1"/>
    <property type="molecule type" value="Genomic_DNA"/>
</dbReference>
<evidence type="ECO:0000313" key="3">
    <source>
        <dbReference type="EMBL" id="CAE8673800.1"/>
    </source>
</evidence>
<evidence type="ECO:0000313" key="2">
    <source>
        <dbReference type="EMBL" id="CAE8633550.1"/>
    </source>
</evidence>